<proteinExistence type="predicted"/>
<evidence type="ECO:0000313" key="2">
    <source>
        <dbReference type="EMBL" id="KAF2420300.1"/>
    </source>
</evidence>
<dbReference type="Proteomes" id="UP000800235">
    <property type="component" value="Unassembled WGS sequence"/>
</dbReference>
<comment type="caution">
    <text evidence="2">The sequence shown here is derived from an EMBL/GenBank/DDBJ whole genome shotgun (WGS) entry which is preliminary data.</text>
</comment>
<protein>
    <submittedName>
        <fullName evidence="2">Uncharacterized protein</fullName>
    </submittedName>
</protein>
<dbReference type="EMBL" id="MU007111">
    <property type="protein sequence ID" value="KAF2420300.1"/>
    <property type="molecule type" value="Genomic_DNA"/>
</dbReference>
<evidence type="ECO:0000256" key="1">
    <source>
        <dbReference type="SAM" id="MobiDB-lite"/>
    </source>
</evidence>
<dbReference type="AlphaFoldDB" id="A0A9P4NG73"/>
<name>A0A9P4NG73_9PEZI</name>
<organism evidence="2 3">
    <name type="scientific">Tothia fuscella</name>
    <dbReference type="NCBI Taxonomy" id="1048955"/>
    <lineage>
        <taxon>Eukaryota</taxon>
        <taxon>Fungi</taxon>
        <taxon>Dikarya</taxon>
        <taxon>Ascomycota</taxon>
        <taxon>Pezizomycotina</taxon>
        <taxon>Dothideomycetes</taxon>
        <taxon>Pleosporomycetidae</taxon>
        <taxon>Venturiales</taxon>
        <taxon>Cylindrosympodiaceae</taxon>
        <taxon>Tothia</taxon>
    </lineage>
</organism>
<keyword evidence="3" id="KW-1185">Reference proteome</keyword>
<sequence>MRISWTSFPEQPQLELALYTARLISGTKFYLWLLVLVSPFSTSSGQDPTATKCPRSMARYKRGRLHIEIFVVVSSLHTRQLNKAEEEIKTPTQRGKSASRVWKSTKLEQLPLNHQAAGPSTGSISGESETEVAGVQDFIKRGSRRN</sequence>
<feature type="region of interest" description="Disordered" evidence="1">
    <location>
        <begin position="112"/>
        <end position="146"/>
    </location>
</feature>
<accession>A0A9P4NG73</accession>
<evidence type="ECO:0000313" key="3">
    <source>
        <dbReference type="Proteomes" id="UP000800235"/>
    </source>
</evidence>
<gene>
    <name evidence="2" type="ORF">EJ08DRAFT_28971</name>
</gene>
<reference evidence="2" key="1">
    <citation type="journal article" date="2020" name="Stud. Mycol.">
        <title>101 Dothideomycetes genomes: a test case for predicting lifestyles and emergence of pathogens.</title>
        <authorList>
            <person name="Haridas S."/>
            <person name="Albert R."/>
            <person name="Binder M."/>
            <person name="Bloem J."/>
            <person name="Labutti K."/>
            <person name="Salamov A."/>
            <person name="Andreopoulos B."/>
            <person name="Baker S."/>
            <person name="Barry K."/>
            <person name="Bills G."/>
            <person name="Bluhm B."/>
            <person name="Cannon C."/>
            <person name="Castanera R."/>
            <person name="Culley D."/>
            <person name="Daum C."/>
            <person name="Ezra D."/>
            <person name="Gonzalez J."/>
            <person name="Henrissat B."/>
            <person name="Kuo A."/>
            <person name="Liang C."/>
            <person name="Lipzen A."/>
            <person name="Lutzoni F."/>
            <person name="Magnuson J."/>
            <person name="Mondo S."/>
            <person name="Nolan M."/>
            <person name="Ohm R."/>
            <person name="Pangilinan J."/>
            <person name="Park H.-J."/>
            <person name="Ramirez L."/>
            <person name="Alfaro M."/>
            <person name="Sun H."/>
            <person name="Tritt A."/>
            <person name="Yoshinaga Y."/>
            <person name="Zwiers L.-H."/>
            <person name="Turgeon B."/>
            <person name="Goodwin S."/>
            <person name="Spatafora J."/>
            <person name="Crous P."/>
            <person name="Grigoriev I."/>
        </authorList>
    </citation>
    <scope>NUCLEOTIDE SEQUENCE</scope>
    <source>
        <strain evidence="2">CBS 130266</strain>
    </source>
</reference>